<evidence type="ECO:0000313" key="7">
    <source>
        <dbReference type="EMBL" id="MBK7676279.1"/>
    </source>
</evidence>
<protein>
    <submittedName>
        <fullName evidence="7">Alpha-2-macroglobulin family protein</fullName>
    </submittedName>
</protein>
<keyword evidence="2" id="KW-0732">Signal</keyword>
<dbReference type="Pfam" id="PF00207">
    <property type="entry name" value="A2M"/>
    <property type="match status" value="1"/>
</dbReference>
<dbReference type="SMART" id="SM01360">
    <property type="entry name" value="A2M"/>
    <property type="match status" value="1"/>
</dbReference>
<sequence length="1719" mass="186941">MRIGRRIRQRGLTPMVALLAAVVLAFAGFLAIGHLPGNGHDEAAGDGVRFEVVDGAHRDLDGSPALALSFSLPLDARADHDRFVQVLEMPVNAANMPAAHDGEDEAADDQGAAAASEMVGTSSRTPTDTALDGGKPVAGAWVVGENPRLLFFPHIKPQTRYVVLVQPGLLAKNGSKLDEEARFSITTAAVAPAFYFASRGMVLPAAQSGGLPVTTVNVPEVDIQFLKVDPAQLAKFLEKVVARPVRSTSAAAGASEEGDGEDSDADGYFHNPGSRLKGAVNSWELDQLHKLTSSVFVGRFLTEQKANRRSVTFIPVETIPALREPGVYVAVMSQPNRFRGDYQTTYFYVSDLGLHLRQYPSRGADAYVSSLTDGKARAGVEVSWIDGHGRTLARGESDRDGRVALAERPTGAQLVMARKDGQMSLIALREPALDLAEFDIAGMPYVPVRLFAYSGRNLYRPGERFEVSVIARDADGHPVPPQPIQAILRRPDGKAQWTASWQPDTAIAGYYRHAIELPADAATGSWNLELRADPATKLAGTSMQFAVEEFLPERMQLDLATAAERLSGEAPWPFDVSGRYLYGAPAAGNRLLGVVTSERNRNPLAQKLPGFVFGDADEDAVKTRSELPERQLDEQGRAKVAVDLDAVARRHSPFTVRATLSLLESGGRPVVRSIERVYWPAPVLVGLRPLFVGAYAREAAPADFEVVRAAADATLKAGTALPVRLFRENRNYYWRFDDQRGWNSGFTETDELVTTTLVSVPAGGRGKLSLPVKYGRYRVEILDPETRQTTRYRFYAGWSAKDDETQGVRPDRVALKLDKAAYAVGDTARLTITPPHAGEALVTVEGDRALWVRRLAVGADGATIDIPLDKAWTRHDLYVSVMVLRPGNSGEKVTPARALGLLHVPLDRGARKLAVSLEAVPKMEPEQPLKVRVKVPEARGQQAIVTLSAVDVGILNITRYASPDPFGFFFAKLRYGADAYDVYGRLIEKMDGQRGKLKFGGDAAPKPTRSLPKKVRLVDLFSGPVVLDDQGEAEISLAVPDFNGSLRLMAVAASDDRFGMQEAEVTVAAPLVVELAMPRFLSVGDSAVLALDVHNLAGSAQEVRIALSNRDGLLIKGGEQVLTLKDQEKRILRFPVEAGRAVGLTEVQVQADSPRVKIRRSFPLQVQAPTPRQSVVKRLVVAAGETVELRDAELGGFLRESVSATLAISDRAPIDVRSAVQGLLAYPYGCAEQTTSSAYPHVFVDEAAARQFALKPFSRAQRAEMLDKAIARLAGMQAPNGGFSLWGNPGEYQYWLSAYISNFLLDAREQGFDVPPAVEKRALEFLLKGLQEGIAGLPTAAVRYNQNSIWNDTRYAGSGRFAVLAYGAYVLARQGKAPLATLRQLHESEAAAYSGLSLVHLGLALKLMGDETRARSAIEAGIRKPRAGPEHAWWGDYGSNLRDWAMIYSLLEKHQLKPEGREDLVSQVAGAMASQRYYSTQERLALFLLGRSFVTDAGKEWNAELLASGQAQPIAGKGTQFKALSAGELAAGIRIRNPGKERLFVELTFTGHPLRMPAARRDAFDLKRDWFTADGQPLGNRPLRVGETAIVRLLVKTAGRHANGLVVDHLPAGLEIENANIVQGEQSVVTVGGIDPRQAMQNGNIRHVEFRDDRFVVAARLADQMPFFYRVRVVTPGRFVVPPSYAEDMYQPQIYGLAGGDEVLLISDGSAEKDAGTKK</sequence>
<dbReference type="Pfam" id="PF17972">
    <property type="entry name" value="bMG5"/>
    <property type="match status" value="1"/>
</dbReference>
<dbReference type="Pfam" id="PF01835">
    <property type="entry name" value="MG2"/>
    <property type="match status" value="1"/>
</dbReference>
<dbReference type="EMBL" id="JADJMH010000018">
    <property type="protein sequence ID" value="MBK7676279.1"/>
    <property type="molecule type" value="Genomic_DNA"/>
</dbReference>
<evidence type="ECO:0000256" key="4">
    <source>
        <dbReference type="SAM" id="Phobius"/>
    </source>
</evidence>
<dbReference type="InterPro" id="IPR026284">
    <property type="entry name" value="A2MG_proteobact"/>
</dbReference>
<dbReference type="Pfam" id="PF11974">
    <property type="entry name" value="bMG3"/>
    <property type="match status" value="1"/>
</dbReference>
<evidence type="ECO:0000313" key="8">
    <source>
        <dbReference type="Proteomes" id="UP000697998"/>
    </source>
</evidence>
<dbReference type="Proteomes" id="UP000697998">
    <property type="component" value="Unassembled WGS sequence"/>
</dbReference>
<dbReference type="PIRSF" id="PIRSF038980">
    <property type="entry name" value="A2M_bac"/>
    <property type="match status" value="1"/>
</dbReference>
<dbReference type="InterPro" id="IPR041246">
    <property type="entry name" value="Bact_MG10"/>
</dbReference>
<dbReference type="InterPro" id="IPR021868">
    <property type="entry name" value="Alpha_2_Macroglob_MG3"/>
</dbReference>
<name>A0A935Q1D0_9PROT</name>
<dbReference type="PANTHER" id="PTHR40094:SF1">
    <property type="entry name" value="UBIQUITIN DOMAIN-CONTAINING PROTEIN"/>
    <property type="match status" value="1"/>
</dbReference>
<proteinExistence type="inferred from homology"/>
<dbReference type="Pfam" id="PF17973">
    <property type="entry name" value="bMG10"/>
    <property type="match status" value="1"/>
</dbReference>
<dbReference type="Pfam" id="PF07678">
    <property type="entry name" value="TED_complement"/>
    <property type="match status" value="1"/>
</dbReference>
<dbReference type="InterPro" id="IPR049122">
    <property type="entry name" value="A2MG_CUB"/>
</dbReference>
<dbReference type="Gene3D" id="1.50.10.20">
    <property type="match status" value="1"/>
</dbReference>
<feature type="region of interest" description="Disordered" evidence="3">
    <location>
        <begin position="248"/>
        <end position="271"/>
    </location>
</feature>
<dbReference type="PANTHER" id="PTHR40094">
    <property type="entry name" value="ALPHA-2-MACROGLOBULIN HOMOLOG"/>
    <property type="match status" value="1"/>
</dbReference>
<dbReference type="SMART" id="SM01419">
    <property type="entry name" value="Thiol-ester_cl"/>
    <property type="match status" value="1"/>
</dbReference>
<dbReference type="Pfam" id="PF07703">
    <property type="entry name" value="A2M_BRD"/>
    <property type="match status" value="1"/>
</dbReference>
<dbReference type="InterPro" id="IPR011625">
    <property type="entry name" value="A2M_N_BRD"/>
</dbReference>
<evidence type="ECO:0000256" key="3">
    <source>
        <dbReference type="SAM" id="MobiDB-lite"/>
    </source>
</evidence>
<comment type="similarity">
    <text evidence="1">Belongs to the protease inhibitor I39 (alpha-2-macroglobulin) family. Bacterial alpha-2-macroglobulin subfamily.</text>
</comment>
<dbReference type="Pfam" id="PF21142">
    <property type="entry name" value="A2M_bMG2"/>
    <property type="match status" value="1"/>
</dbReference>
<dbReference type="InterPro" id="IPR051802">
    <property type="entry name" value="YfhM-like"/>
</dbReference>
<comment type="caution">
    <text evidence="7">The sequence shown here is derived from an EMBL/GenBank/DDBJ whole genome shotgun (WGS) entry which is preliminary data.</text>
</comment>
<evidence type="ECO:0000259" key="6">
    <source>
        <dbReference type="SMART" id="SM01360"/>
    </source>
</evidence>
<dbReference type="CDD" id="cd02891">
    <property type="entry name" value="A2M_like"/>
    <property type="match status" value="1"/>
</dbReference>
<dbReference type="GO" id="GO:0004866">
    <property type="term" value="F:endopeptidase inhibitor activity"/>
    <property type="evidence" value="ECO:0007669"/>
    <property type="project" value="InterPro"/>
</dbReference>
<dbReference type="Pfam" id="PF21765">
    <property type="entry name" value="CUB_A2MG"/>
    <property type="match status" value="1"/>
</dbReference>
<keyword evidence="4" id="KW-1133">Transmembrane helix</keyword>
<gene>
    <name evidence="7" type="ORF">IPJ27_16860</name>
</gene>
<feature type="domain" description="Alpha-2-macroglobulin" evidence="6">
    <location>
        <begin position="1018"/>
        <end position="1107"/>
    </location>
</feature>
<dbReference type="InterPro" id="IPR008930">
    <property type="entry name" value="Terpenoid_cyclase/PrenylTrfase"/>
</dbReference>
<dbReference type="InterPro" id="IPR047565">
    <property type="entry name" value="Alpha-macroglob_thiol-ester_cl"/>
</dbReference>
<feature type="region of interest" description="Disordered" evidence="3">
    <location>
        <begin position="99"/>
        <end position="131"/>
    </location>
</feature>
<dbReference type="InterPro" id="IPR041203">
    <property type="entry name" value="Bact_A2M_MG5"/>
</dbReference>
<dbReference type="Gene3D" id="2.60.40.1930">
    <property type="match status" value="1"/>
</dbReference>
<dbReference type="SMART" id="SM01359">
    <property type="entry name" value="A2M_N_2"/>
    <property type="match status" value="1"/>
</dbReference>
<evidence type="ECO:0000259" key="5">
    <source>
        <dbReference type="SMART" id="SM01359"/>
    </source>
</evidence>
<dbReference type="InterPro" id="IPR002890">
    <property type="entry name" value="MG2"/>
</dbReference>
<reference evidence="7 8" key="1">
    <citation type="submission" date="2020-10" db="EMBL/GenBank/DDBJ databases">
        <title>Connecting structure to function with the recovery of over 1000 high-quality activated sludge metagenome-assembled genomes encoding full-length rRNA genes using long-read sequencing.</title>
        <authorList>
            <person name="Singleton C.M."/>
            <person name="Petriglieri F."/>
            <person name="Kristensen J.M."/>
            <person name="Kirkegaard R.H."/>
            <person name="Michaelsen T.Y."/>
            <person name="Andersen M.H."/>
            <person name="Karst S.M."/>
            <person name="Dueholm M.S."/>
            <person name="Nielsen P.H."/>
            <person name="Albertsen M."/>
        </authorList>
    </citation>
    <scope>NUCLEOTIDE SEQUENCE [LARGE SCALE GENOMIC DNA]</scope>
    <source>
        <strain evidence="7">EsbW_18-Q3-R4-48_BATAC.285</strain>
    </source>
</reference>
<dbReference type="InterPro" id="IPR041462">
    <property type="entry name" value="Bact_A2M_MG6"/>
</dbReference>
<keyword evidence="4" id="KW-0472">Membrane</keyword>
<organism evidence="7 8">
    <name type="scientific">Candidatus Accumulibacter proximus</name>
    <dbReference type="NCBI Taxonomy" id="2954385"/>
    <lineage>
        <taxon>Bacteria</taxon>
        <taxon>Pseudomonadati</taxon>
        <taxon>Pseudomonadota</taxon>
        <taxon>Betaproteobacteria</taxon>
        <taxon>Candidatus Accumulibacter</taxon>
    </lineage>
</organism>
<dbReference type="InterPro" id="IPR011626">
    <property type="entry name" value="Alpha-macroglobulin_TED"/>
</dbReference>
<dbReference type="GO" id="GO:0005615">
    <property type="term" value="C:extracellular space"/>
    <property type="evidence" value="ECO:0007669"/>
    <property type="project" value="InterPro"/>
</dbReference>
<feature type="compositionally biased region" description="Acidic residues" evidence="3">
    <location>
        <begin position="256"/>
        <end position="265"/>
    </location>
</feature>
<dbReference type="InterPro" id="IPR001599">
    <property type="entry name" value="Macroglobln_a2"/>
</dbReference>
<dbReference type="SUPFAM" id="SSF48239">
    <property type="entry name" value="Terpenoid cyclases/Protein prenyltransferases"/>
    <property type="match status" value="1"/>
</dbReference>
<evidence type="ECO:0000256" key="2">
    <source>
        <dbReference type="ARBA" id="ARBA00022729"/>
    </source>
</evidence>
<dbReference type="Pfam" id="PF17962">
    <property type="entry name" value="bMG6"/>
    <property type="match status" value="1"/>
</dbReference>
<accession>A0A935Q1D0</accession>
<feature type="transmembrane region" description="Helical" evidence="4">
    <location>
        <begin position="12"/>
        <end position="32"/>
    </location>
</feature>
<feature type="compositionally biased region" description="Polar residues" evidence="3">
    <location>
        <begin position="119"/>
        <end position="128"/>
    </location>
</feature>
<feature type="domain" description="Alpha-2-macroglobulin bait region" evidence="5">
    <location>
        <begin position="813"/>
        <end position="957"/>
    </location>
</feature>
<keyword evidence="4" id="KW-0812">Transmembrane</keyword>
<dbReference type="InterPro" id="IPR049120">
    <property type="entry name" value="A2M_bMG2"/>
</dbReference>
<evidence type="ECO:0000256" key="1">
    <source>
        <dbReference type="ARBA" id="ARBA00010556"/>
    </source>
</evidence>